<dbReference type="EMBL" id="FQTV01000015">
    <property type="protein sequence ID" value="SHF86019.1"/>
    <property type="molecule type" value="Genomic_DNA"/>
</dbReference>
<name>A0A1M5F391_9BACE</name>
<keyword evidence="1" id="KW-0812">Transmembrane</keyword>
<feature type="transmembrane region" description="Helical" evidence="1">
    <location>
        <begin position="57"/>
        <end position="86"/>
    </location>
</feature>
<keyword evidence="1" id="KW-0472">Membrane</keyword>
<dbReference type="InterPro" id="IPR005642">
    <property type="entry name" value="LysO"/>
</dbReference>
<evidence type="ECO:0000256" key="1">
    <source>
        <dbReference type="SAM" id="Phobius"/>
    </source>
</evidence>
<dbReference type="Pfam" id="PF03956">
    <property type="entry name" value="Lys_export"/>
    <property type="match status" value="1"/>
</dbReference>
<dbReference type="GO" id="GO:0015661">
    <property type="term" value="F:L-lysine efflux transmembrane transporter activity"/>
    <property type="evidence" value="ECO:0007669"/>
    <property type="project" value="InterPro"/>
</dbReference>
<keyword evidence="1" id="KW-1133">Transmembrane helix</keyword>
<gene>
    <name evidence="2" type="ORF">SAMN05444405_11562</name>
</gene>
<reference evidence="2 3" key="1">
    <citation type="submission" date="2016-11" db="EMBL/GenBank/DDBJ databases">
        <authorList>
            <person name="Jaros S."/>
            <person name="Januszkiewicz K."/>
            <person name="Wedrychowicz H."/>
        </authorList>
    </citation>
    <scope>NUCLEOTIDE SEQUENCE [LARGE SCALE GENOMIC DNA]</scope>
    <source>
        <strain evidence="2 3">DSM 26991</strain>
    </source>
</reference>
<dbReference type="Proteomes" id="UP000184509">
    <property type="component" value="Unassembled WGS sequence"/>
</dbReference>
<dbReference type="RefSeq" id="WP_073403192.1">
    <property type="nucleotide sequence ID" value="NZ_FQTV01000015.1"/>
</dbReference>
<protein>
    <recommendedName>
        <fullName evidence="4">Lysine exporter LysO</fullName>
    </recommendedName>
</protein>
<dbReference type="STRING" id="1297750.SAMN05444405_11562"/>
<dbReference type="AlphaFoldDB" id="A0A1M5F391"/>
<accession>A0A1M5F391</accession>
<organism evidence="2 3">
    <name type="scientific">Bacteroides luti</name>
    <dbReference type="NCBI Taxonomy" id="1297750"/>
    <lineage>
        <taxon>Bacteria</taxon>
        <taxon>Pseudomonadati</taxon>
        <taxon>Bacteroidota</taxon>
        <taxon>Bacteroidia</taxon>
        <taxon>Bacteroidales</taxon>
        <taxon>Bacteroidaceae</taxon>
        <taxon>Bacteroides</taxon>
    </lineage>
</organism>
<keyword evidence="3" id="KW-1185">Reference proteome</keyword>
<proteinExistence type="predicted"/>
<evidence type="ECO:0000313" key="3">
    <source>
        <dbReference type="Proteomes" id="UP000184509"/>
    </source>
</evidence>
<dbReference type="OrthoDB" id="711065at2"/>
<sequence>MFVITIILFIAAGIFAGYRLRNKETGIVSRIVTGFIWLLLFLLGMEVGSNEKLIKGIYVFGLEALILTIAGVTGSVLASWGLWYYISKNNLKKEGKK</sequence>
<evidence type="ECO:0008006" key="4">
    <source>
        <dbReference type="Google" id="ProtNLM"/>
    </source>
</evidence>
<evidence type="ECO:0000313" key="2">
    <source>
        <dbReference type="EMBL" id="SHF86019.1"/>
    </source>
</evidence>
<feature type="transmembrane region" description="Helical" evidence="1">
    <location>
        <begin position="27"/>
        <end position="45"/>
    </location>
</feature>